<reference evidence="2 3" key="1">
    <citation type="journal article" date="2024" name="IMA Fungus">
        <title>Apiospora arundinis, a panoply of carbohydrate-active enzymes and secondary metabolites.</title>
        <authorList>
            <person name="Sorensen T."/>
            <person name="Petersen C."/>
            <person name="Muurmann A.T."/>
            <person name="Christiansen J.V."/>
            <person name="Brundto M.L."/>
            <person name="Overgaard C.K."/>
            <person name="Boysen A.T."/>
            <person name="Wollenberg R.D."/>
            <person name="Larsen T.O."/>
            <person name="Sorensen J.L."/>
            <person name="Nielsen K.L."/>
            <person name="Sondergaard T.E."/>
        </authorList>
    </citation>
    <scope>NUCLEOTIDE SEQUENCE [LARGE SCALE GENOMIC DNA]</scope>
    <source>
        <strain evidence="2 3">AAU 773</strain>
    </source>
</reference>
<evidence type="ECO:0000313" key="3">
    <source>
        <dbReference type="Proteomes" id="UP001390339"/>
    </source>
</evidence>
<feature type="compositionally biased region" description="Polar residues" evidence="1">
    <location>
        <begin position="9"/>
        <end position="22"/>
    </location>
</feature>
<feature type="region of interest" description="Disordered" evidence="1">
    <location>
        <begin position="304"/>
        <end position="495"/>
    </location>
</feature>
<organism evidence="2 3">
    <name type="scientific">Apiospora arundinis</name>
    <dbReference type="NCBI Taxonomy" id="335852"/>
    <lineage>
        <taxon>Eukaryota</taxon>
        <taxon>Fungi</taxon>
        <taxon>Dikarya</taxon>
        <taxon>Ascomycota</taxon>
        <taxon>Pezizomycotina</taxon>
        <taxon>Sordariomycetes</taxon>
        <taxon>Xylariomycetidae</taxon>
        <taxon>Amphisphaeriales</taxon>
        <taxon>Apiosporaceae</taxon>
        <taxon>Apiospora</taxon>
    </lineage>
</organism>
<feature type="region of interest" description="Disordered" evidence="1">
    <location>
        <begin position="564"/>
        <end position="642"/>
    </location>
</feature>
<feature type="compositionally biased region" description="Low complexity" evidence="1">
    <location>
        <begin position="94"/>
        <end position="120"/>
    </location>
</feature>
<evidence type="ECO:0000256" key="1">
    <source>
        <dbReference type="SAM" id="MobiDB-lite"/>
    </source>
</evidence>
<dbReference type="Proteomes" id="UP001390339">
    <property type="component" value="Unassembled WGS sequence"/>
</dbReference>
<proteinExistence type="predicted"/>
<protein>
    <submittedName>
        <fullName evidence="2">GTP-binding protein SAR1</fullName>
    </submittedName>
</protein>
<feature type="compositionally biased region" description="Acidic residues" evidence="1">
    <location>
        <begin position="28"/>
        <end position="40"/>
    </location>
</feature>
<dbReference type="EMBL" id="JAPCWZ010000003">
    <property type="protein sequence ID" value="KAK8874611.1"/>
    <property type="molecule type" value="Genomic_DNA"/>
</dbReference>
<feature type="compositionally biased region" description="Polar residues" evidence="1">
    <location>
        <begin position="137"/>
        <end position="151"/>
    </location>
</feature>
<gene>
    <name evidence="2" type="ORF">PGQ11_005125</name>
</gene>
<feature type="compositionally biased region" description="Polar residues" evidence="1">
    <location>
        <begin position="159"/>
        <end position="173"/>
    </location>
</feature>
<feature type="compositionally biased region" description="Polar residues" evidence="1">
    <location>
        <begin position="245"/>
        <end position="274"/>
    </location>
</feature>
<comment type="caution">
    <text evidence="2">The sequence shown here is derived from an EMBL/GenBank/DDBJ whole genome shotgun (WGS) entry which is preliminary data.</text>
</comment>
<feature type="region of interest" description="Disordered" evidence="1">
    <location>
        <begin position="1"/>
        <end position="176"/>
    </location>
</feature>
<feature type="compositionally biased region" description="Basic residues" evidence="1">
    <location>
        <begin position="471"/>
        <end position="482"/>
    </location>
</feature>
<feature type="compositionally biased region" description="Basic residues" evidence="1">
    <location>
        <begin position="585"/>
        <end position="608"/>
    </location>
</feature>
<feature type="compositionally biased region" description="Basic and acidic residues" evidence="1">
    <location>
        <begin position="328"/>
        <end position="340"/>
    </location>
</feature>
<evidence type="ECO:0000313" key="2">
    <source>
        <dbReference type="EMBL" id="KAK8874611.1"/>
    </source>
</evidence>
<feature type="compositionally biased region" description="Low complexity" evidence="1">
    <location>
        <begin position="452"/>
        <end position="470"/>
    </location>
</feature>
<feature type="region of interest" description="Disordered" evidence="1">
    <location>
        <begin position="237"/>
        <end position="277"/>
    </location>
</feature>
<sequence>MARDRTHDSATSNMLAWSSQGAHMQHDTEDEVAAEVDEPPDDSRSASRNSQFRRTTVRKCTEPSQSLLTKALHQSDDDETAPVTLGFSTRRRSLNSTASLASTADLTSDTGLTSPARTNTPSPPPPVIRLGPLAGDSLTSKLRSTGQSPQPSDMDVTPKKTTNPAVGDTQPTRPTEALAKKRCISFACGPKPEPKKPAVVEPVPSPQRKTCIKFACTSKNTPADVKTPQVVIPTLVEPTHKNDGGSPSTLRKYRSPSTGRSWRSLTPRRSSQSPVAVRSKKYLTANPVDLNCDSTRFCEFASNEPREEDWIRQNPPTTAARLTINDTLQKENVIRRLGKEAEDEALEEEQEQEGNVEDDEDDDDEDEDDDENDDEDDEAQDDEDELELEVDEDNDSLSGYGTDDDCSDGYNTDNEIGFADSDEEDEGEDLELWTHGQAALLQLSGATPVNRRPSLTASRSDSSSDASGSQRRTREKTRRIKIRPGTPELPDSTDFVCGTLDEDRPLEDAYISCITQRRLEKLCLIPQDIDPSFPTSEPEDELVNSYKAGQDSDDQVWIHGELEDLHHENGRVDRRKKRGDQTSPKRYRSPPPKRLHSPAPKARGRSPRRVAEKPSPKRMVSPAPPGKQAHKTPCASPKQIGKRGREFNKTLAFRPGLTQTKSLPRAPAFFAHNLRGQRRRHAAYTGAKGHVRGAIDIVKGLEHKRQRRREKYMHKHFNRARKGQVPEKRPQPGQGLVRMRELGLHMAGKAGPNPVRYVLSI</sequence>
<dbReference type="InterPro" id="IPR018853">
    <property type="entry name" value="DUF2457"/>
</dbReference>
<feature type="compositionally biased region" description="Acidic residues" evidence="1">
    <location>
        <begin position="420"/>
        <end position="431"/>
    </location>
</feature>
<name>A0ABR2JA75_9PEZI</name>
<keyword evidence="3" id="KW-1185">Reference proteome</keyword>
<dbReference type="Pfam" id="PF10446">
    <property type="entry name" value="DUF2457"/>
    <property type="match status" value="1"/>
</dbReference>
<feature type="compositionally biased region" description="Acidic residues" evidence="1">
    <location>
        <begin position="341"/>
        <end position="395"/>
    </location>
</feature>
<accession>A0ABR2JA75</accession>